<comment type="caution">
    <text evidence="1">The sequence shown here is derived from an EMBL/GenBank/DDBJ whole genome shotgun (WGS) entry which is preliminary data.</text>
</comment>
<dbReference type="EMBL" id="PRDM01000002">
    <property type="protein sequence ID" value="MBE8725801.1"/>
    <property type="molecule type" value="Genomic_DNA"/>
</dbReference>
<dbReference type="Proteomes" id="UP000640614">
    <property type="component" value="Unassembled WGS sequence"/>
</dbReference>
<name>A0ABR9TKB3_9FLAO</name>
<protein>
    <recommendedName>
        <fullName evidence="3">VCBS repeat-containing protein</fullName>
    </recommendedName>
</protein>
<evidence type="ECO:0000313" key="1">
    <source>
        <dbReference type="EMBL" id="MBE8725801.1"/>
    </source>
</evidence>
<reference evidence="1 2" key="1">
    <citation type="submission" date="2018-07" db="EMBL/GenBank/DDBJ databases">
        <title>Genome assembly of strain KB82.</title>
        <authorList>
            <person name="Kukolya J."/>
            <person name="Horvath B."/>
            <person name="Nagy I."/>
            <person name="Toth A."/>
        </authorList>
    </citation>
    <scope>NUCLEOTIDE SEQUENCE [LARGE SCALE GENOMIC DNA]</scope>
    <source>
        <strain evidence="1 2">Kb82</strain>
    </source>
</reference>
<organism evidence="1 2">
    <name type="scientific">Flavobacterium hungaricum</name>
    <dbReference type="NCBI Taxonomy" id="2082725"/>
    <lineage>
        <taxon>Bacteria</taxon>
        <taxon>Pseudomonadati</taxon>
        <taxon>Bacteroidota</taxon>
        <taxon>Flavobacteriia</taxon>
        <taxon>Flavobacteriales</taxon>
        <taxon>Flavobacteriaceae</taxon>
        <taxon>Flavobacterium</taxon>
    </lineage>
</organism>
<evidence type="ECO:0008006" key="3">
    <source>
        <dbReference type="Google" id="ProtNLM"/>
    </source>
</evidence>
<evidence type="ECO:0000313" key="2">
    <source>
        <dbReference type="Proteomes" id="UP000640614"/>
    </source>
</evidence>
<keyword evidence="2" id="KW-1185">Reference proteome</keyword>
<sequence length="262" mass="31198">MCVCCGESPKKNITSPKNNIASQKNYIDFESSEKLFNKISKTTNLFKNKKETQIDYEGDTQSLSDSIILVKKRIGTKYNINLYTYLYTPPTYAAFHSEYLKINNLKISIDSLLYKEHNNVIEKHPYFYFRTVSYLHFGKNDYILIELQNRNFNMNGDITSYLLIKMHKSTLISTWLFYNGYHDEKVFADFDNDGELDYLDWGTRKNEISLYSLKKDSLIKNKEKFIFVVPSKEFIEFEETFHDSNDWYFIVDKSKSNWFFKF</sequence>
<accession>A0ABR9TKB3</accession>
<proteinExistence type="predicted"/>
<gene>
    <name evidence="1" type="ORF">C4F50_12685</name>
</gene>